<dbReference type="OrthoDB" id="9796999at2"/>
<dbReference type="EMBL" id="JPMV01000014">
    <property type="protein sequence ID" value="KGI81912.1"/>
    <property type="molecule type" value="Genomic_DNA"/>
</dbReference>
<protein>
    <recommendedName>
        <fullName evidence="5">OmdA domain containing protein</fullName>
    </recommendedName>
</protein>
<dbReference type="eggNOG" id="COG4430">
    <property type="taxonomic scope" value="Bacteria"/>
</dbReference>
<sequence length="191" mass="22400">MTAENEPVLEFASGEEWRDWVAENHDDSTGVWLRIAKKNAATTSVSYARALDEALCFGWIDAVKRSYDDSSWLQRFTPRRSRSKWSRINRDNAERLIAEGRMREPGHREVERAKQDGRWQAAYEPQRTATVPDDLRRELDADPTAREFFDNLDSQNRYAILHRVAEAKRADTRARRISRFVAMLAEHRRLH</sequence>
<reference evidence="1 4" key="2">
    <citation type="submission" date="2017-08" db="EMBL/GenBank/DDBJ databases">
        <title>The complete genome sequence of moderately halophilic actinomycete Actinopolyspora erythraea YIM 90600, the producer of novel erythromycin, novel actinopolysporins A-C and tubercidin.</title>
        <authorList>
            <person name="Yin M."/>
            <person name="Tang S."/>
        </authorList>
    </citation>
    <scope>NUCLEOTIDE SEQUENCE [LARGE SCALE GENOMIC DNA]</scope>
    <source>
        <strain evidence="1 4">YIM 90600</strain>
    </source>
</reference>
<evidence type="ECO:0000313" key="2">
    <source>
        <dbReference type="EMBL" id="KGI81912.1"/>
    </source>
</evidence>
<evidence type="ECO:0000313" key="3">
    <source>
        <dbReference type="Proteomes" id="UP000029737"/>
    </source>
</evidence>
<dbReference type="Pfam" id="PF13376">
    <property type="entry name" value="OmdA"/>
    <property type="match status" value="1"/>
</dbReference>
<name>A0A099D7W5_9ACTN</name>
<dbReference type="HOGENOM" id="CLU_076645_1_1_11"/>
<proteinExistence type="predicted"/>
<evidence type="ECO:0000313" key="4">
    <source>
        <dbReference type="Proteomes" id="UP000215043"/>
    </source>
</evidence>
<reference evidence="2 3" key="1">
    <citation type="journal article" date="2014" name="PLoS ONE">
        <title>Identification and Characterization of a New Erythromycin Biosynthetic Gene Cluster in Actinopolyspora erythraea YIM90600, a Novel Erythronolide-Producing Halophilic Actinomycete Isolated from Salt Field.</title>
        <authorList>
            <person name="Chen D."/>
            <person name="Feng J."/>
            <person name="Huang L."/>
            <person name="Zhang Q."/>
            <person name="Wu J."/>
            <person name="Zhu X."/>
            <person name="Duan Y."/>
            <person name="Xu Z."/>
        </authorList>
    </citation>
    <scope>NUCLEOTIDE SEQUENCE [LARGE SCALE GENOMIC DNA]</scope>
    <source>
        <strain evidence="2 3">YIM90600</strain>
    </source>
</reference>
<gene>
    <name evidence="1" type="ORF">CDG81_08920</name>
    <name evidence="2" type="ORF">IL38_07755</name>
</gene>
<dbReference type="Proteomes" id="UP000029737">
    <property type="component" value="Unassembled WGS sequence"/>
</dbReference>
<keyword evidence="3" id="KW-1185">Reference proteome</keyword>
<accession>A0A099D7W5</accession>
<dbReference type="Proteomes" id="UP000215043">
    <property type="component" value="Chromosome"/>
</dbReference>
<evidence type="ECO:0008006" key="5">
    <source>
        <dbReference type="Google" id="ProtNLM"/>
    </source>
</evidence>
<dbReference type="EMBL" id="CP022752">
    <property type="protein sequence ID" value="ASU78390.1"/>
    <property type="molecule type" value="Genomic_DNA"/>
</dbReference>
<evidence type="ECO:0000313" key="1">
    <source>
        <dbReference type="EMBL" id="ASU78390.1"/>
    </source>
</evidence>
<dbReference type="KEGG" id="aey:CDG81_08920"/>
<dbReference type="RefSeq" id="WP_043571772.1">
    <property type="nucleotide sequence ID" value="NZ_CP022752.1"/>
</dbReference>
<organism evidence="1 4">
    <name type="scientific">Actinopolyspora erythraea</name>
    <dbReference type="NCBI Taxonomy" id="414996"/>
    <lineage>
        <taxon>Bacteria</taxon>
        <taxon>Bacillati</taxon>
        <taxon>Actinomycetota</taxon>
        <taxon>Actinomycetes</taxon>
        <taxon>Actinopolysporales</taxon>
        <taxon>Actinopolysporaceae</taxon>
        <taxon>Actinopolyspora</taxon>
    </lineage>
</organism>
<dbReference type="AlphaFoldDB" id="A0A099D7W5"/>